<gene>
    <name evidence="13" type="ORF">ADINL_0239</name>
</gene>
<evidence type="ECO:0000313" key="14">
    <source>
        <dbReference type="Proteomes" id="UP000027318"/>
    </source>
</evidence>
<dbReference type="GO" id="GO:0015920">
    <property type="term" value="P:lipopolysaccharide transport"/>
    <property type="evidence" value="ECO:0007669"/>
    <property type="project" value="TreeGrafter"/>
</dbReference>
<dbReference type="PIRSF" id="PIRSF006648">
    <property type="entry name" value="DrrB"/>
    <property type="match status" value="1"/>
</dbReference>
<evidence type="ECO:0000256" key="9">
    <source>
        <dbReference type="ARBA" id="ARBA00023047"/>
    </source>
</evidence>
<evidence type="ECO:0000313" key="13">
    <source>
        <dbReference type="EMBL" id="KDE41166.1"/>
    </source>
</evidence>
<comment type="caution">
    <text evidence="13">The sequence shown here is derived from an EMBL/GenBank/DDBJ whole genome shotgun (WGS) entry which is preliminary data.</text>
</comment>
<dbReference type="PANTHER" id="PTHR30413">
    <property type="entry name" value="INNER MEMBRANE TRANSPORT PERMEASE"/>
    <property type="match status" value="1"/>
</dbReference>
<keyword evidence="3 11" id="KW-0813">Transport</keyword>
<evidence type="ECO:0000256" key="3">
    <source>
        <dbReference type="ARBA" id="ARBA00022448"/>
    </source>
</evidence>
<feature type="transmembrane region" description="Helical" evidence="11">
    <location>
        <begin position="239"/>
        <end position="261"/>
    </location>
</feature>
<comment type="similarity">
    <text evidence="2 11">Belongs to the ABC-2 integral membrane protein family.</text>
</comment>
<dbReference type="PANTHER" id="PTHR30413:SF10">
    <property type="entry name" value="CAPSULE POLYSACCHARIDE EXPORT INNER-MEMBRANE PROTEIN CTRC"/>
    <property type="match status" value="1"/>
</dbReference>
<evidence type="ECO:0000256" key="1">
    <source>
        <dbReference type="ARBA" id="ARBA00004651"/>
    </source>
</evidence>
<keyword evidence="8 11" id="KW-1133">Transmembrane helix</keyword>
<dbReference type="STRING" id="267850.ADINL_0239"/>
<evidence type="ECO:0000256" key="8">
    <source>
        <dbReference type="ARBA" id="ARBA00022989"/>
    </source>
</evidence>
<dbReference type="PRINTS" id="PR00164">
    <property type="entry name" value="ABC2TRNSPORT"/>
</dbReference>
<comment type="subcellular location">
    <subcellularLocation>
        <location evidence="11">Cell inner membrane</location>
        <topology evidence="11">Multi-pass membrane protein</topology>
    </subcellularLocation>
    <subcellularLocation>
        <location evidence="1">Cell membrane</location>
        <topology evidence="1">Multi-pass membrane protein</topology>
    </subcellularLocation>
</comment>
<dbReference type="OrthoDB" id="9786910at2"/>
<keyword evidence="6 11" id="KW-0812">Transmembrane</keyword>
<dbReference type="Pfam" id="PF01061">
    <property type="entry name" value="ABC2_membrane"/>
    <property type="match status" value="1"/>
</dbReference>
<evidence type="ECO:0000256" key="11">
    <source>
        <dbReference type="RuleBase" id="RU361157"/>
    </source>
</evidence>
<evidence type="ECO:0000256" key="7">
    <source>
        <dbReference type="ARBA" id="ARBA00022903"/>
    </source>
</evidence>
<reference evidence="13 14" key="1">
    <citation type="journal article" date="2005" name="Int. J. Syst. Evol. Microbiol.">
        <title>Nitrincola lacisaponensis gen. nov., sp. nov., a novel alkaliphilic bacterium isolated from an alkaline, saline lake.</title>
        <authorList>
            <person name="Dimitriu P.A."/>
            <person name="Shukla S.K."/>
            <person name="Conradt J."/>
            <person name="Marquez M.C."/>
            <person name="Ventosa A."/>
            <person name="Maglia A."/>
            <person name="Peyton B.M."/>
            <person name="Pinkart H.C."/>
            <person name="Mormile M.R."/>
        </authorList>
    </citation>
    <scope>NUCLEOTIDE SEQUENCE [LARGE SCALE GENOMIC DNA]</scope>
    <source>
        <strain evidence="13 14">4CA</strain>
    </source>
</reference>
<dbReference type="GO" id="GO:0043190">
    <property type="term" value="C:ATP-binding cassette (ABC) transporter complex"/>
    <property type="evidence" value="ECO:0007669"/>
    <property type="project" value="InterPro"/>
</dbReference>
<dbReference type="InterPro" id="IPR047817">
    <property type="entry name" value="ABC2_TM_bact-type"/>
</dbReference>
<evidence type="ECO:0000256" key="4">
    <source>
        <dbReference type="ARBA" id="ARBA00022475"/>
    </source>
</evidence>
<evidence type="ECO:0000259" key="12">
    <source>
        <dbReference type="PROSITE" id="PS51012"/>
    </source>
</evidence>
<keyword evidence="9" id="KW-0625">Polysaccharide transport</keyword>
<feature type="transmembrane region" description="Helical" evidence="11">
    <location>
        <begin position="184"/>
        <end position="203"/>
    </location>
</feature>
<sequence>MQIFSVHPRAMLLSIWQHRELIKVSTRREVLGRYRGSMAGLLWSFITPVFMLLIFTFVFSVVFSARWGSGGESKTQFALLLFVGLIQFNLFAECVNRAPGIISANVNYVKKVIFPLEILPVVALLSALFHASVSLLVWILAYLFFEGLPSITLLWLPLVMFPYVLLLLGLLWMLSSLGVYLRDIVQLVGVMTTALMFLSPVFYPVTALPEQYQFLFYLNPLTPVIEQSRLVLFYGQSPVVSILMLYWGVGLVVAWLGFAWFQKTRKGFADVL</sequence>
<keyword evidence="10 11" id="KW-0472">Membrane</keyword>
<accession>A0A063Y8V1</accession>
<protein>
    <recommendedName>
        <fullName evidence="11">Transport permease protein</fullName>
    </recommendedName>
</protein>
<name>A0A063Y8V1_9GAMM</name>
<dbReference type="AlphaFoldDB" id="A0A063Y8V1"/>
<dbReference type="PROSITE" id="PS51012">
    <property type="entry name" value="ABC_TM2"/>
    <property type="match status" value="1"/>
</dbReference>
<evidence type="ECO:0000256" key="6">
    <source>
        <dbReference type="ARBA" id="ARBA00022692"/>
    </source>
</evidence>
<feature type="transmembrane region" description="Helical" evidence="11">
    <location>
        <begin position="151"/>
        <end position="172"/>
    </location>
</feature>
<evidence type="ECO:0000256" key="5">
    <source>
        <dbReference type="ARBA" id="ARBA00022597"/>
    </source>
</evidence>
<feature type="transmembrane region" description="Helical" evidence="11">
    <location>
        <begin position="116"/>
        <end position="145"/>
    </location>
</feature>
<organism evidence="13 14">
    <name type="scientific">Nitrincola lacisaponensis</name>
    <dbReference type="NCBI Taxonomy" id="267850"/>
    <lineage>
        <taxon>Bacteria</taxon>
        <taxon>Pseudomonadati</taxon>
        <taxon>Pseudomonadota</taxon>
        <taxon>Gammaproteobacteria</taxon>
        <taxon>Oceanospirillales</taxon>
        <taxon>Oceanospirillaceae</taxon>
        <taxon>Nitrincola</taxon>
    </lineage>
</organism>
<dbReference type="InterPro" id="IPR013525">
    <property type="entry name" value="ABC2_TM"/>
</dbReference>
<keyword evidence="7" id="KW-0972">Capsule biogenesis/degradation</keyword>
<feature type="domain" description="ABC transmembrane type-2" evidence="12">
    <location>
        <begin position="39"/>
        <end position="264"/>
    </location>
</feature>
<dbReference type="Proteomes" id="UP000027318">
    <property type="component" value="Unassembled WGS sequence"/>
</dbReference>
<keyword evidence="4 11" id="KW-1003">Cell membrane</keyword>
<dbReference type="GO" id="GO:0140359">
    <property type="term" value="F:ABC-type transporter activity"/>
    <property type="evidence" value="ECO:0007669"/>
    <property type="project" value="InterPro"/>
</dbReference>
<dbReference type="InterPro" id="IPR000412">
    <property type="entry name" value="ABC_2_transport"/>
</dbReference>
<dbReference type="RefSeq" id="WP_036542879.1">
    <property type="nucleotide sequence ID" value="NZ_JMSZ01000007.1"/>
</dbReference>
<dbReference type="PATRIC" id="fig|267850.7.peg.235"/>
<feature type="transmembrane region" description="Helical" evidence="11">
    <location>
        <begin position="77"/>
        <end position="95"/>
    </location>
</feature>
<proteinExistence type="inferred from homology"/>
<evidence type="ECO:0000256" key="2">
    <source>
        <dbReference type="ARBA" id="ARBA00007783"/>
    </source>
</evidence>
<evidence type="ECO:0000256" key="10">
    <source>
        <dbReference type="ARBA" id="ARBA00023136"/>
    </source>
</evidence>
<dbReference type="GO" id="GO:0015774">
    <property type="term" value="P:polysaccharide transport"/>
    <property type="evidence" value="ECO:0007669"/>
    <property type="project" value="UniProtKB-KW"/>
</dbReference>
<keyword evidence="14" id="KW-1185">Reference proteome</keyword>
<keyword evidence="5" id="KW-0762">Sugar transport</keyword>
<feature type="transmembrane region" description="Helical" evidence="11">
    <location>
        <begin position="41"/>
        <end position="65"/>
    </location>
</feature>
<dbReference type="EMBL" id="JMSZ01000007">
    <property type="protein sequence ID" value="KDE41166.1"/>
    <property type="molecule type" value="Genomic_DNA"/>
</dbReference>